<dbReference type="Proteomes" id="UP000634136">
    <property type="component" value="Unassembled WGS sequence"/>
</dbReference>
<dbReference type="PANTHER" id="PTHR34131:SF2">
    <property type="entry name" value="FAMILY PROTEIN, PUTATIVE (DUF1997)-RELATED"/>
    <property type="match status" value="1"/>
</dbReference>
<evidence type="ECO:0000313" key="2">
    <source>
        <dbReference type="Proteomes" id="UP000634136"/>
    </source>
</evidence>
<name>A0A834U3Y1_9FABA</name>
<dbReference type="InterPro" id="IPR018971">
    <property type="entry name" value="DUF1997"/>
</dbReference>
<protein>
    <recommendedName>
        <fullName evidence="3">DUF1997 family protein</fullName>
    </recommendedName>
</protein>
<accession>A0A834U3Y1</accession>
<dbReference type="OrthoDB" id="1933789at2759"/>
<dbReference type="PANTHER" id="PTHR34131">
    <property type="entry name" value="(RAP ANNOTATION RELEASE2) GALACTOSE-BINDING LIKE DOMAIN CONTAINING PROTEIN"/>
    <property type="match status" value="1"/>
</dbReference>
<sequence>MYSRGQGWVTYSSSAVPKFSPRKEMDIKVTKVASFHSNTKKAKLYAARKERVKLPTYGDGIEGTSYHISEFLSHPSGIEAVLNTRALQSFEPLGANTYRCTLPKLQLLNFEAVPLLDLRVMPTNEDCMVEMLSCKFEGSEVVESQNNHFSAFMINHMTWGVDDAESFLEVDIKLNLTLEIYTRPFTMMPVSAVERPGNLMVQTLVDQLAPLLIRQLLQDYDEWVQKQLQTVT</sequence>
<dbReference type="AlphaFoldDB" id="A0A834U3Y1"/>
<gene>
    <name evidence="1" type="ORF">G2W53_012537</name>
</gene>
<dbReference type="EMBL" id="JAAIUW010000005">
    <property type="protein sequence ID" value="KAF7830204.1"/>
    <property type="molecule type" value="Genomic_DNA"/>
</dbReference>
<proteinExistence type="predicted"/>
<organism evidence="1 2">
    <name type="scientific">Senna tora</name>
    <dbReference type="NCBI Taxonomy" id="362788"/>
    <lineage>
        <taxon>Eukaryota</taxon>
        <taxon>Viridiplantae</taxon>
        <taxon>Streptophyta</taxon>
        <taxon>Embryophyta</taxon>
        <taxon>Tracheophyta</taxon>
        <taxon>Spermatophyta</taxon>
        <taxon>Magnoliopsida</taxon>
        <taxon>eudicotyledons</taxon>
        <taxon>Gunneridae</taxon>
        <taxon>Pentapetalae</taxon>
        <taxon>rosids</taxon>
        <taxon>fabids</taxon>
        <taxon>Fabales</taxon>
        <taxon>Fabaceae</taxon>
        <taxon>Caesalpinioideae</taxon>
        <taxon>Cassia clade</taxon>
        <taxon>Senna</taxon>
    </lineage>
</organism>
<keyword evidence="2" id="KW-1185">Reference proteome</keyword>
<evidence type="ECO:0000313" key="1">
    <source>
        <dbReference type="EMBL" id="KAF7830204.1"/>
    </source>
</evidence>
<comment type="caution">
    <text evidence="1">The sequence shown here is derived from an EMBL/GenBank/DDBJ whole genome shotgun (WGS) entry which is preliminary data.</text>
</comment>
<reference evidence="1" key="1">
    <citation type="submission" date="2020-09" db="EMBL/GenBank/DDBJ databases">
        <title>Genome-Enabled Discovery of Anthraquinone Biosynthesis in Senna tora.</title>
        <authorList>
            <person name="Kang S.-H."/>
            <person name="Pandey R.P."/>
            <person name="Lee C.-M."/>
            <person name="Sim J.-S."/>
            <person name="Jeong J.-T."/>
            <person name="Choi B.-S."/>
            <person name="Jung M."/>
            <person name="Ginzburg D."/>
            <person name="Zhao K."/>
            <person name="Won S.Y."/>
            <person name="Oh T.-J."/>
            <person name="Yu Y."/>
            <person name="Kim N.-H."/>
            <person name="Lee O.R."/>
            <person name="Lee T.-H."/>
            <person name="Bashyal P."/>
            <person name="Kim T.-S."/>
            <person name="Lee W.-H."/>
            <person name="Kawkins C."/>
            <person name="Kim C.-K."/>
            <person name="Kim J.S."/>
            <person name="Ahn B.O."/>
            <person name="Rhee S.Y."/>
            <person name="Sohng J.K."/>
        </authorList>
    </citation>
    <scope>NUCLEOTIDE SEQUENCE</scope>
    <source>
        <tissue evidence="1">Leaf</tissue>
    </source>
</reference>
<evidence type="ECO:0008006" key="3">
    <source>
        <dbReference type="Google" id="ProtNLM"/>
    </source>
</evidence>
<dbReference type="Pfam" id="PF09366">
    <property type="entry name" value="DUF1997"/>
    <property type="match status" value="1"/>
</dbReference>